<proteinExistence type="predicted"/>
<reference evidence="3" key="1">
    <citation type="submission" date="2013-11" db="EMBL/GenBank/DDBJ databases">
        <title>Microbial diversity, functional groups and degradation webs in Northern and Southern Mediterranean and Red Sea marine crude oil polluted sites.</title>
        <authorList>
            <person name="Daffonchio D."/>
            <person name="Mapelli F."/>
            <person name="Ferrer M."/>
            <person name="Richter M."/>
            <person name="Cherif A."/>
            <person name="Malkawi H.I."/>
            <person name="Yakimov M.M."/>
            <person name="Abdel-Fattah Y.R."/>
            <person name="Blaghen M."/>
            <person name="Golyshin P.N."/>
            <person name="Kalogerakis N."/>
            <person name="Boon N."/>
            <person name="Magagnini M."/>
            <person name="Fava F."/>
        </authorList>
    </citation>
    <scope>NUCLEOTIDE SEQUENCE</scope>
</reference>
<evidence type="ECO:0000313" key="3">
    <source>
        <dbReference type="EMBL" id="KTF07384.1"/>
    </source>
</evidence>
<dbReference type="Gene3D" id="1.10.287.1490">
    <property type="match status" value="1"/>
</dbReference>
<accession>A0A1B6NV94</accession>
<evidence type="ECO:0000256" key="1">
    <source>
        <dbReference type="SAM" id="Coils"/>
    </source>
</evidence>
<feature type="domain" description="DUF2326" evidence="2">
    <location>
        <begin position="263"/>
        <end position="391"/>
    </location>
</feature>
<comment type="caution">
    <text evidence="3">The sequence shown here is derived from an EMBL/GenBank/DDBJ whole genome shotgun (WGS) entry which is preliminary data.</text>
</comment>
<dbReference type="AlphaFoldDB" id="A0A1B6NV94"/>
<dbReference type="InterPro" id="IPR018760">
    <property type="entry name" value="DUF2326"/>
</dbReference>
<organism evidence="3">
    <name type="scientific">marine sediment metagenome</name>
    <dbReference type="NCBI Taxonomy" id="412755"/>
    <lineage>
        <taxon>unclassified sequences</taxon>
        <taxon>metagenomes</taxon>
        <taxon>ecological metagenomes</taxon>
    </lineage>
</organism>
<dbReference type="EMBL" id="AYSL01000573">
    <property type="protein sequence ID" value="KTF07384.1"/>
    <property type="molecule type" value="Genomic_DNA"/>
</dbReference>
<gene>
    <name evidence="3" type="ORF">MGSAQ_001118</name>
</gene>
<feature type="coiled-coil region" evidence="1">
    <location>
        <begin position="196"/>
        <end position="240"/>
    </location>
</feature>
<evidence type="ECO:0000259" key="2">
    <source>
        <dbReference type="Pfam" id="PF10088"/>
    </source>
</evidence>
<name>A0A1B6NV94_9ZZZZ</name>
<sequence length="400" mass="47027">MHFFLFGFNLPDLLSTKAVMNSEYQQATKNLKALNSIIPEGLEQRIDLLRVSVREKEGLRDSFKIDDKFEKDENELFLIQDRLNQIKDSINSVVLKKNTLIERIKAVEDSLFKDDVRTIEYMYKEAGVLDIDIQKKFKQTIEFHNSMLSKEISYLRDRVVRKDNENKALNDEYTCIASQYNNVLKKLGSMGSLREYTELNNEIERYKMDISSIETQINQLKKATKDKINAEKNLEDLSFKLEESINTFKSLNLQKFNSYFSRFSNELYKEKWFVTFSPNEERTLFKFNIDSLTQNTGSGKKQMLVASFDIAYMAYIQDKDIKLPYPRFATQDKVEIIDISYLEKLYEMVFTVNGQLILPIIEDKFDSFTNPEIKDAIIVELHQNDKFFRIEEFSSNSTKV</sequence>
<protein>
    <recommendedName>
        <fullName evidence="2">DUF2326 domain-containing protein</fullName>
    </recommendedName>
</protein>
<keyword evidence="1" id="KW-0175">Coiled coil</keyword>
<dbReference type="Pfam" id="PF10088">
    <property type="entry name" value="DUF2326"/>
    <property type="match status" value="1"/>
</dbReference>